<gene>
    <name evidence="1" type="ORF">UFOPK3990_00209</name>
    <name evidence="2" type="ORF">UFOPK4245_00163</name>
</gene>
<dbReference type="EMBL" id="CAFBOQ010000003">
    <property type="protein sequence ID" value="CAB4977881.1"/>
    <property type="molecule type" value="Genomic_DNA"/>
</dbReference>
<reference evidence="1" key="1">
    <citation type="submission" date="2020-05" db="EMBL/GenBank/DDBJ databases">
        <authorList>
            <person name="Chiriac C."/>
            <person name="Salcher M."/>
            <person name="Ghai R."/>
            <person name="Kavagutti S V."/>
        </authorList>
    </citation>
    <scope>NUCLEOTIDE SEQUENCE</scope>
</reference>
<dbReference type="EMBL" id="CAFBQD010000002">
    <property type="protein sequence ID" value="CAB5044808.1"/>
    <property type="molecule type" value="Genomic_DNA"/>
</dbReference>
<protein>
    <submittedName>
        <fullName evidence="1">Unannotated protein</fullName>
    </submittedName>
</protein>
<name>A0A6J7MAJ3_9ZZZZ</name>
<evidence type="ECO:0000313" key="2">
    <source>
        <dbReference type="EMBL" id="CAB5044808.1"/>
    </source>
</evidence>
<sequence length="357" mass="39431">MRALKALLLSIALALSTMSSANAASVADCISVTSGQFKKSSYESTYEITVRNACGDSFKELLNYTSLQFYAGSSVLNAETASILYLPSYGQNFTFRLRNLKPGTYSPYLKIWSPKDYSSRTVYLPGFSIADPLNCVSASSSEFFNSKFDPMLRITVKNNCSDLGSSAFSGFQYSLNLPGYFPYLSSQSIYSLSSFGSSLDFSLRDIKPGSYSPTLEIRDGSYQTKRVNLGTFYVSSTPTPAPVPTKTSVSGNSASLTQVCATSKEFSEQCSDYPNFSFDLCSSLQKASFQEKVGTKWVFLWTVTGTRDSSVCSDSKYPFYILASGEYKTRKKADLRLVFAKTSKISSYTQYFTLVFR</sequence>
<accession>A0A6J7MAJ3</accession>
<organism evidence="1">
    <name type="scientific">freshwater metagenome</name>
    <dbReference type="NCBI Taxonomy" id="449393"/>
    <lineage>
        <taxon>unclassified sequences</taxon>
        <taxon>metagenomes</taxon>
        <taxon>ecological metagenomes</taxon>
    </lineage>
</organism>
<proteinExistence type="predicted"/>
<dbReference type="AlphaFoldDB" id="A0A6J7MAJ3"/>
<evidence type="ECO:0000313" key="1">
    <source>
        <dbReference type="EMBL" id="CAB4977881.1"/>
    </source>
</evidence>